<sequence length="411" mass="41948">MESGGDTVDAEGGSDLETGAPSAEEEDESPSALDVVAYEAVESGEISLDGVPSDDDVGAEDVASEEDNGELGPDFLSDDESSVADQAVAAESVDGAQGALSDAEMDDGDDVGVESEAGVDGELGAESDASDVPSSDLSLESSEESAEVDDGSLDVDEQAAVEDVAALEDAAGIGDEGDVDLDAVPSAEPAMEDQSGAVDSDEDELDFVSEAEVAELEASLSDSDAALDDAGDLQGELLAADDTDVYDVDESPLAGTDAPVDEDVLSNGTADAGDELEFISETEIAELEASLSDSNAALDDDFMSEDEHADMAAQDSPSALDDTTDLQDDVLDTDDTDIDSVDDDFLSMDDLAVDEEDLSDSAVDAGDELGFDEPADVGLDVDNDGLDIDTDATDIDADDDDDVSESGGFSL</sequence>
<feature type="region of interest" description="Disordered" evidence="1">
    <location>
        <begin position="1"/>
        <end position="154"/>
    </location>
</feature>
<feature type="compositionally biased region" description="Acidic residues" evidence="1">
    <location>
        <begin position="141"/>
        <end position="154"/>
    </location>
</feature>
<comment type="caution">
    <text evidence="2">The sequence shown here is derived from an EMBL/GenBank/DDBJ whole genome shotgun (WGS) entry which is preliminary data.</text>
</comment>
<protein>
    <submittedName>
        <fullName evidence="2">Uncharacterized protein</fullName>
    </submittedName>
</protein>
<name>U1QRL7_9ACTO</name>
<dbReference type="AlphaFoldDB" id="U1QRL7"/>
<dbReference type="HOGENOM" id="CLU_668404_0_0_11"/>
<reference evidence="2 3" key="1">
    <citation type="submission" date="2013-08" db="EMBL/GenBank/DDBJ databases">
        <authorList>
            <person name="Weinstock G."/>
            <person name="Sodergren E."/>
            <person name="Wylie T."/>
            <person name="Fulton L."/>
            <person name="Fulton R."/>
            <person name="Fronick C."/>
            <person name="O'Laughlin M."/>
            <person name="Godfrey J."/>
            <person name="Miner T."/>
            <person name="Herter B."/>
            <person name="Appelbaum E."/>
            <person name="Cordes M."/>
            <person name="Lek S."/>
            <person name="Wollam A."/>
            <person name="Pepin K.H."/>
            <person name="Palsikar V.B."/>
            <person name="Mitreva M."/>
            <person name="Wilson R.K."/>
        </authorList>
    </citation>
    <scope>NUCLEOTIDE SEQUENCE [LARGE SCALE GENOMIC DNA]</scope>
    <source>
        <strain evidence="2 3">F0542</strain>
    </source>
</reference>
<feature type="compositionally biased region" description="Acidic residues" evidence="1">
    <location>
        <begin position="322"/>
        <end position="404"/>
    </location>
</feature>
<dbReference type="Proteomes" id="UP000016536">
    <property type="component" value="Unassembled WGS sequence"/>
</dbReference>
<gene>
    <name evidence="2" type="ORF">HMPREF1979_01154</name>
</gene>
<keyword evidence="3" id="KW-1185">Reference proteome</keyword>
<proteinExistence type="predicted"/>
<dbReference type="PATRIC" id="fig|1321818.3.peg.965"/>
<feature type="region of interest" description="Disordered" evidence="1">
    <location>
        <begin position="219"/>
        <end position="273"/>
    </location>
</feature>
<accession>U1QRL7</accession>
<feature type="compositionally biased region" description="Low complexity" evidence="1">
    <location>
        <begin position="130"/>
        <end position="140"/>
    </location>
</feature>
<evidence type="ECO:0000313" key="2">
    <source>
        <dbReference type="EMBL" id="ERH24651.1"/>
    </source>
</evidence>
<feature type="compositionally biased region" description="Acidic residues" evidence="1">
    <location>
        <begin position="52"/>
        <end position="69"/>
    </location>
</feature>
<feature type="region of interest" description="Disordered" evidence="1">
    <location>
        <begin position="290"/>
        <end position="411"/>
    </location>
</feature>
<dbReference type="EMBL" id="AWSE01000053">
    <property type="protein sequence ID" value="ERH24651.1"/>
    <property type="molecule type" value="Genomic_DNA"/>
</dbReference>
<feature type="compositionally biased region" description="Acidic residues" evidence="1">
    <location>
        <begin position="103"/>
        <end position="129"/>
    </location>
</feature>
<organism evidence="2 3">
    <name type="scientific">Actinomyces johnsonii F0542</name>
    <dbReference type="NCBI Taxonomy" id="1321818"/>
    <lineage>
        <taxon>Bacteria</taxon>
        <taxon>Bacillati</taxon>
        <taxon>Actinomycetota</taxon>
        <taxon>Actinomycetes</taxon>
        <taxon>Actinomycetales</taxon>
        <taxon>Actinomycetaceae</taxon>
        <taxon>Actinomyces</taxon>
    </lineage>
</organism>
<feature type="compositionally biased region" description="Acidic residues" evidence="1">
    <location>
        <begin position="239"/>
        <end position="250"/>
    </location>
</feature>
<evidence type="ECO:0000313" key="3">
    <source>
        <dbReference type="Proteomes" id="UP000016536"/>
    </source>
</evidence>
<feature type="region of interest" description="Disordered" evidence="1">
    <location>
        <begin position="169"/>
        <end position="204"/>
    </location>
</feature>
<evidence type="ECO:0000256" key="1">
    <source>
        <dbReference type="SAM" id="MobiDB-lite"/>
    </source>
</evidence>